<evidence type="ECO:0000256" key="1">
    <source>
        <dbReference type="SAM" id="Phobius"/>
    </source>
</evidence>
<proteinExistence type="predicted"/>
<dbReference type="OrthoDB" id="10333401at2759"/>
<protein>
    <submittedName>
        <fullName evidence="2">Uncharacterized protein</fullName>
    </submittedName>
</protein>
<evidence type="ECO:0000313" key="2">
    <source>
        <dbReference type="EMBL" id="KIY71201.1"/>
    </source>
</evidence>
<organism evidence="2 3">
    <name type="scientific">Cylindrobasidium torrendii FP15055 ss-10</name>
    <dbReference type="NCBI Taxonomy" id="1314674"/>
    <lineage>
        <taxon>Eukaryota</taxon>
        <taxon>Fungi</taxon>
        <taxon>Dikarya</taxon>
        <taxon>Basidiomycota</taxon>
        <taxon>Agaricomycotina</taxon>
        <taxon>Agaricomycetes</taxon>
        <taxon>Agaricomycetidae</taxon>
        <taxon>Agaricales</taxon>
        <taxon>Marasmiineae</taxon>
        <taxon>Physalacriaceae</taxon>
        <taxon>Cylindrobasidium</taxon>
    </lineage>
</organism>
<sequence>MKARPALPPISLPPAPDFEHFSDSDDDELEYQLDLGAETPCSNIGEENVPEWMRIERDFAIKPVVEKSCNCGSCIGLPIRMPCCQHSFCSFRLAKAIRQSGRCPSCQSSSNLHEILTPSEELAFDHERESSVSESDEEYDPVQSELAKVAQLPSDATSSVLSRMFGTLALMVFLYALSFRTS</sequence>
<keyword evidence="1" id="KW-1133">Transmembrane helix</keyword>
<gene>
    <name evidence="2" type="ORF">CYLTODRAFT_451008</name>
</gene>
<feature type="transmembrane region" description="Helical" evidence="1">
    <location>
        <begin position="160"/>
        <end position="179"/>
    </location>
</feature>
<reference evidence="2 3" key="1">
    <citation type="journal article" date="2015" name="Fungal Genet. Biol.">
        <title>Evolution of novel wood decay mechanisms in Agaricales revealed by the genome sequences of Fistulina hepatica and Cylindrobasidium torrendii.</title>
        <authorList>
            <person name="Floudas D."/>
            <person name="Held B.W."/>
            <person name="Riley R."/>
            <person name="Nagy L.G."/>
            <person name="Koehler G."/>
            <person name="Ransdell A.S."/>
            <person name="Younus H."/>
            <person name="Chow J."/>
            <person name="Chiniquy J."/>
            <person name="Lipzen A."/>
            <person name="Tritt A."/>
            <person name="Sun H."/>
            <person name="Haridas S."/>
            <person name="LaButti K."/>
            <person name="Ohm R.A."/>
            <person name="Kues U."/>
            <person name="Blanchette R.A."/>
            <person name="Grigoriev I.V."/>
            <person name="Minto R.E."/>
            <person name="Hibbett D.S."/>
        </authorList>
    </citation>
    <scope>NUCLEOTIDE SEQUENCE [LARGE SCALE GENOMIC DNA]</scope>
    <source>
        <strain evidence="2 3">FP15055 ss-10</strain>
    </source>
</reference>
<evidence type="ECO:0000313" key="3">
    <source>
        <dbReference type="Proteomes" id="UP000054007"/>
    </source>
</evidence>
<dbReference type="AlphaFoldDB" id="A0A0D7BNQ6"/>
<keyword evidence="3" id="KW-1185">Reference proteome</keyword>
<dbReference type="Proteomes" id="UP000054007">
    <property type="component" value="Unassembled WGS sequence"/>
</dbReference>
<accession>A0A0D7BNQ6</accession>
<dbReference type="InterPro" id="IPR013083">
    <property type="entry name" value="Znf_RING/FYVE/PHD"/>
</dbReference>
<keyword evidence="1" id="KW-0472">Membrane</keyword>
<keyword evidence="1" id="KW-0812">Transmembrane</keyword>
<name>A0A0D7BNQ6_9AGAR</name>
<dbReference type="Gene3D" id="3.30.40.10">
    <property type="entry name" value="Zinc/RING finger domain, C3HC4 (zinc finger)"/>
    <property type="match status" value="1"/>
</dbReference>
<dbReference type="SUPFAM" id="SSF57850">
    <property type="entry name" value="RING/U-box"/>
    <property type="match status" value="1"/>
</dbReference>
<dbReference type="EMBL" id="KN880457">
    <property type="protein sequence ID" value="KIY71201.1"/>
    <property type="molecule type" value="Genomic_DNA"/>
</dbReference>